<gene>
    <name evidence="1" type="ORF">CJ030_MR4G007923</name>
</gene>
<protein>
    <submittedName>
        <fullName evidence="1">Uncharacterized protein</fullName>
    </submittedName>
</protein>
<dbReference type="PANTHER" id="PTHR36779">
    <property type="entry name" value="OSJNBA0083N12.13 PROTEIN"/>
    <property type="match status" value="1"/>
</dbReference>
<evidence type="ECO:0000313" key="1">
    <source>
        <dbReference type="EMBL" id="KAB1216252.1"/>
    </source>
</evidence>
<organism evidence="1 2">
    <name type="scientific">Morella rubra</name>
    <name type="common">Chinese bayberry</name>
    <dbReference type="NCBI Taxonomy" id="262757"/>
    <lineage>
        <taxon>Eukaryota</taxon>
        <taxon>Viridiplantae</taxon>
        <taxon>Streptophyta</taxon>
        <taxon>Embryophyta</taxon>
        <taxon>Tracheophyta</taxon>
        <taxon>Spermatophyta</taxon>
        <taxon>Magnoliopsida</taxon>
        <taxon>eudicotyledons</taxon>
        <taxon>Gunneridae</taxon>
        <taxon>Pentapetalae</taxon>
        <taxon>rosids</taxon>
        <taxon>fabids</taxon>
        <taxon>Fagales</taxon>
        <taxon>Myricaceae</taxon>
        <taxon>Morella</taxon>
    </lineage>
</organism>
<keyword evidence="2" id="KW-1185">Reference proteome</keyword>
<dbReference type="AlphaFoldDB" id="A0A6A1VTF3"/>
<reference evidence="1 2" key="1">
    <citation type="journal article" date="2019" name="Plant Biotechnol. J.">
        <title>The red bayberry genome and genetic basis of sex determination.</title>
        <authorList>
            <person name="Jia H.M."/>
            <person name="Jia H.J."/>
            <person name="Cai Q.L."/>
            <person name="Wang Y."/>
            <person name="Zhao H.B."/>
            <person name="Yang W.F."/>
            <person name="Wang G.Y."/>
            <person name="Li Y.H."/>
            <person name="Zhan D.L."/>
            <person name="Shen Y.T."/>
            <person name="Niu Q.F."/>
            <person name="Chang L."/>
            <person name="Qiu J."/>
            <person name="Zhao L."/>
            <person name="Xie H.B."/>
            <person name="Fu W.Y."/>
            <person name="Jin J."/>
            <person name="Li X.W."/>
            <person name="Jiao Y."/>
            <person name="Zhou C.C."/>
            <person name="Tu T."/>
            <person name="Chai C.Y."/>
            <person name="Gao J.L."/>
            <person name="Fan L.J."/>
            <person name="van de Weg E."/>
            <person name="Wang J.Y."/>
            <person name="Gao Z.S."/>
        </authorList>
    </citation>
    <scope>NUCLEOTIDE SEQUENCE [LARGE SCALE GENOMIC DNA]</scope>
    <source>
        <tissue evidence="1">Leaves</tissue>
    </source>
</reference>
<comment type="caution">
    <text evidence="1">The sequence shown here is derived from an EMBL/GenBank/DDBJ whole genome shotgun (WGS) entry which is preliminary data.</text>
</comment>
<proteinExistence type="predicted"/>
<name>A0A6A1VTF3_9ROSI</name>
<dbReference type="Proteomes" id="UP000516437">
    <property type="component" value="Chromosome 4"/>
</dbReference>
<sequence length="146" mass="16419">MKKGEKTKRTTIVALFLGKANDLVTFFGKKFPEVDIHPQGSYGLWPFPILGLVVDDKSGLKVEYKDYASGEPQVALAEAPNEALPLSCRPNFGAAWLIKDKFKVNRTYDCWYTSGVSKVSLYHYGLFSCQAQDPSTVEMIRRYSIL</sequence>
<evidence type="ECO:0000313" key="2">
    <source>
        <dbReference type="Proteomes" id="UP000516437"/>
    </source>
</evidence>
<dbReference type="PANTHER" id="PTHR36779:SF1">
    <property type="entry name" value="OS04G0600400 PROTEIN"/>
    <property type="match status" value="1"/>
</dbReference>
<dbReference type="OrthoDB" id="1922696at2759"/>
<dbReference type="EMBL" id="RXIC02000022">
    <property type="protein sequence ID" value="KAB1216252.1"/>
    <property type="molecule type" value="Genomic_DNA"/>
</dbReference>
<accession>A0A6A1VTF3</accession>